<feature type="compositionally biased region" description="Basic and acidic residues" evidence="7">
    <location>
        <begin position="325"/>
        <end position="341"/>
    </location>
</feature>
<dbReference type="GO" id="GO:0003700">
    <property type="term" value="F:DNA-binding transcription factor activity"/>
    <property type="evidence" value="ECO:0007669"/>
    <property type="project" value="InterPro"/>
</dbReference>
<dbReference type="GO" id="GO:0003677">
    <property type="term" value="F:DNA binding"/>
    <property type="evidence" value="ECO:0007669"/>
    <property type="project" value="UniProtKB-KW"/>
</dbReference>
<dbReference type="AlphaFoldDB" id="A0A0K9NQL9"/>
<evidence type="ECO:0000313" key="10">
    <source>
        <dbReference type="Proteomes" id="UP000036987"/>
    </source>
</evidence>
<dbReference type="CDD" id="cd14707">
    <property type="entry name" value="bZIP_plant_BZIP46"/>
    <property type="match status" value="1"/>
</dbReference>
<gene>
    <name evidence="9" type="ORF">ZOSMA_70G00700</name>
</gene>
<dbReference type="Pfam" id="PF00170">
    <property type="entry name" value="bZIP_1"/>
    <property type="match status" value="1"/>
</dbReference>
<dbReference type="STRING" id="29655.A0A0K9NQL9"/>
<evidence type="ECO:0000256" key="5">
    <source>
        <dbReference type="ARBA" id="ARBA00023163"/>
    </source>
</evidence>
<dbReference type="PROSITE" id="PS50217">
    <property type="entry name" value="BZIP"/>
    <property type="match status" value="1"/>
</dbReference>
<name>A0A0K9NQL9_ZOSMR</name>
<dbReference type="OrthoDB" id="1927218at2759"/>
<feature type="domain" description="BZIP" evidence="8">
    <location>
        <begin position="286"/>
        <end position="338"/>
    </location>
</feature>
<feature type="compositionally biased region" description="Low complexity" evidence="7">
    <location>
        <begin position="184"/>
        <end position="197"/>
    </location>
</feature>
<dbReference type="Proteomes" id="UP000036987">
    <property type="component" value="Unassembled WGS sequence"/>
</dbReference>
<dbReference type="SUPFAM" id="SSF57959">
    <property type="entry name" value="Leucine zipper domain"/>
    <property type="match status" value="1"/>
</dbReference>
<dbReference type="InterPro" id="IPR046347">
    <property type="entry name" value="bZIP_sf"/>
</dbReference>
<keyword evidence="4" id="KW-0238">DNA-binding</keyword>
<dbReference type="SMART" id="SM00338">
    <property type="entry name" value="BRLZ"/>
    <property type="match status" value="1"/>
</dbReference>
<keyword evidence="2" id="KW-0938">Abscisic acid signaling pathway</keyword>
<feature type="region of interest" description="Disordered" evidence="7">
    <location>
        <begin position="173"/>
        <end position="198"/>
    </location>
</feature>
<organism evidence="9 10">
    <name type="scientific">Zostera marina</name>
    <name type="common">Eelgrass</name>
    <dbReference type="NCBI Taxonomy" id="29655"/>
    <lineage>
        <taxon>Eukaryota</taxon>
        <taxon>Viridiplantae</taxon>
        <taxon>Streptophyta</taxon>
        <taxon>Embryophyta</taxon>
        <taxon>Tracheophyta</taxon>
        <taxon>Spermatophyta</taxon>
        <taxon>Magnoliopsida</taxon>
        <taxon>Liliopsida</taxon>
        <taxon>Zosteraceae</taxon>
        <taxon>Zostera</taxon>
    </lineage>
</organism>
<keyword evidence="6" id="KW-0539">Nucleus</keyword>
<comment type="subcellular location">
    <subcellularLocation>
        <location evidence="1">Nucleus</location>
    </subcellularLocation>
</comment>
<comment type="caution">
    <text evidence="9">The sequence shown here is derived from an EMBL/GenBank/DDBJ whole genome shotgun (WGS) entry which is preliminary data.</text>
</comment>
<dbReference type="GO" id="GO:0005634">
    <property type="term" value="C:nucleus"/>
    <property type="evidence" value="ECO:0000318"/>
    <property type="project" value="GO_Central"/>
</dbReference>
<evidence type="ECO:0000256" key="4">
    <source>
        <dbReference type="ARBA" id="ARBA00023125"/>
    </source>
</evidence>
<dbReference type="OMA" id="GFCQPNQ"/>
<dbReference type="InterPro" id="IPR043452">
    <property type="entry name" value="BZIP46-like"/>
</dbReference>
<evidence type="ECO:0000256" key="2">
    <source>
        <dbReference type="ARBA" id="ARBA00022682"/>
    </source>
</evidence>
<accession>A0A0K9NQL9</accession>
<evidence type="ECO:0000313" key="9">
    <source>
        <dbReference type="EMBL" id="KMZ59056.1"/>
    </source>
</evidence>
<keyword evidence="5" id="KW-0804">Transcription</keyword>
<dbReference type="GO" id="GO:0009738">
    <property type="term" value="P:abscisic acid-activated signaling pathway"/>
    <property type="evidence" value="ECO:0007669"/>
    <property type="project" value="UniProtKB-KW"/>
</dbReference>
<dbReference type="SMR" id="A0A0K9NQL9"/>
<evidence type="ECO:0000256" key="1">
    <source>
        <dbReference type="ARBA" id="ARBA00004123"/>
    </source>
</evidence>
<evidence type="ECO:0000256" key="3">
    <source>
        <dbReference type="ARBA" id="ARBA00023015"/>
    </source>
</evidence>
<feature type="compositionally biased region" description="Pro residues" evidence="7">
    <location>
        <begin position="357"/>
        <end position="367"/>
    </location>
</feature>
<dbReference type="Gene3D" id="1.20.5.170">
    <property type="match status" value="1"/>
</dbReference>
<dbReference type="PANTHER" id="PTHR22952">
    <property type="entry name" value="CAMP-RESPONSE ELEMENT BINDING PROTEIN-RELATED"/>
    <property type="match status" value="1"/>
</dbReference>
<evidence type="ECO:0000259" key="8">
    <source>
        <dbReference type="PROSITE" id="PS50217"/>
    </source>
</evidence>
<sequence>MEFTNTGTEDKELLQQQVEGSGGGEYYHPTSVLSEIGLASQPSIFSLTFDEFQSSHGNHIGKDLGSLNIEELLKNICSAEESESPDPATCSGLQNQTSLKLPRTISMKTVDEVWRDFYPREENRSAIGGDVTVRDDEHGSITGREDESGAILGKMTLEQFLERAGVIREEIPSRENENSSVAINNTDSQPTTNTTTTGLSLGFPSATILPTIVIPHPIDQDTIFFPTTTTVGEVGDPVMMSNGGGLVESDAARYMGPSLSPTLPYVYDRGSFGKKKPGGVGVEKAVERRQKRMIKNRESAARSRARKQAYTTELEAEVKKLKEQNQDLQKKYDMLENEKNQAWEMVRQQQQQKKKPAPPSQPQRPFM</sequence>
<feature type="region of interest" description="Disordered" evidence="7">
    <location>
        <begin position="325"/>
        <end position="367"/>
    </location>
</feature>
<keyword evidence="3" id="KW-0805">Transcription regulation</keyword>
<dbReference type="EMBL" id="LFYR01001823">
    <property type="protein sequence ID" value="KMZ59056.1"/>
    <property type="molecule type" value="Genomic_DNA"/>
</dbReference>
<dbReference type="PROSITE" id="PS00036">
    <property type="entry name" value="BZIP_BASIC"/>
    <property type="match status" value="1"/>
</dbReference>
<dbReference type="FunFam" id="1.20.5.170:FF:000036">
    <property type="entry name" value="ABSCISIC ACID-INSENSITIVE 5-like protein 2"/>
    <property type="match status" value="1"/>
</dbReference>
<evidence type="ECO:0000256" key="6">
    <source>
        <dbReference type="ARBA" id="ARBA00023242"/>
    </source>
</evidence>
<protein>
    <submittedName>
        <fullName evidence="9">BZIP transcription factor</fullName>
    </submittedName>
</protein>
<dbReference type="InterPro" id="IPR004827">
    <property type="entry name" value="bZIP"/>
</dbReference>
<reference evidence="10" key="1">
    <citation type="journal article" date="2016" name="Nature">
        <title>The genome of the seagrass Zostera marina reveals angiosperm adaptation to the sea.</title>
        <authorList>
            <person name="Olsen J.L."/>
            <person name="Rouze P."/>
            <person name="Verhelst B."/>
            <person name="Lin Y.-C."/>
            <person name="Bayer T."/>
            <person name="Collen J."/>
            <person name="Dattolo E."/>
            <person name="De Paoli E."/>
            <person name="Dittami S."/>
            <person name="Maumus F."/>
            <person name="Michel G."/>
            <person name="Kersting A."/>
            <person name="Lauritano C."/>
            <person name="Lohaus R."/>
            <person name="Toepel M."/>
            <person name="Tonon T."/>
            <person name="Vanneste K."/>
            <person name="Amirebrahimi M."/>
            <person name="Brakel J."/>
            <person name="Bostroem C."/>
            <person name="Chovatia M."/>
            <person name="Grimwood J."/>
            <person name="Jenkins J.W."/>
            <person name="Jueterbock A."/>
            <person name="Mraz A."/>
            <person name="Stam W.T."/>
            <person name="Tice H."/>
            <person name="Bornberg-Bauer E."/>
            <person name="Green P.J."/>
            <person name="Pearson G.A."/>
            <person name="Procaccini G."/>
            <person name="Duarte C.M."/>
            <person name="Schmutz J."/>
            <person name="Reusch T.B.H."/>
            <person name="Van de Peer Y."/>
        </authorList>
    </citation>
    <scope>NUCLEOTIDE SEQUENCE [LARGE SCALE GENOMIC DNA]</scope>
    <source>
        <strain evidence="10">cv. Finnish</strain>
    </source>
</reference>
<dbReference type="GO" id="GO:0045893">
    <property type="term" value="P:positive regulation of DNA-templated transcription"/>
    <property type="evidence" value="ECO:0007669"/>
    <property type="project" value="InterPro"/>
</dbReference>
<dbReference type="PANTHER" id="PTHR22952:SF446">
    <property type="entry name" value="ABSCISIC ACID-INSENSITIVE 5-LIKE PROTEIN 5-RELATED"/>
    <property type="match status" value="1"/>
</dbReference>
<keyword evidence="10" id="KW-1185">Reference proteome</keyword>
<proteinExistence type="predicted"/>
<evidence type="ECO:0000256" key="7">
    <source>
        <dbReference type="SAM" id="MobiDB-lite"/>
    </source>
</evidence>